<evidence type="ECO:0000256" key="1">
    <source>
        <dbReference type="ARBA" id="ARBA00004141"/>
    </source>
</evidence>
<feature type="transmembrane region" description="Helical" evidence="13">
    <location>
        <begin position="58"/>
        <end position="79"/>
    </location>
</feature>
<name>A0A1A9W176_9MUSC</name>
<reference evidence="14" key="2">
    <citation type="submission" date="2020-05" db="UniProtKB">
        <authorList>
            <consortium name="EnsemblMetazoa"/>
        </authorList>
    </citation>
    <scope>IDENTIFICATION</scope>
    <source>
        <strain evidence="14">IAEA</strain>
    </source>
</reference>
<dbReference type="GO" id="GO:0016020">
    <property type="term" value="C:membrane"/>
    <property type="evidence" value="ECO:0007669"/>
    <property type="project" value="UniProtKB-SubCell"/>
</dbReference>
<comment type="similarity">
    <text evidence="2 12">Belongs to the amiloride-sensitive sodium channel (TC 1.A.6) family.</text>
</comment>
<evidence type="ECO:0000256" key="12">
    <source>
        <dbReference type="RuleBase" id="RU000679"/>
    </source>
</evidence>
<evidence type="ECO:0000256" key="6">
    <source>
        <dbReference type="ARBA" id="ARBA00022989"/>
    </source>
</evidence>
<evidence type="ECO:0000313" key="14">
    <source>
        <dbReference type="EnsemblMetazoa" id="GBRI002582-PA"/>
    </source>
</evidence>
<dbReference type="AlphaFoldDB" id="A0A1A9W176"/>
<sequence length="179" mass="21210">METIRQMRLENLKRHDFADNLIIFRRSIIYQTKEFFQNSTLHGVRYIAETGRPTIEKFMWFCFTTIGTVTALIIIMSLWEKFQTNPTITGLDTDFHNQNVIFPTTVVCPVQAWDHNKTYNYVYNTLANYEESLTQRIVPFLESLPNFNFENIHKTVQLSLAMTVEIDERTLRQWAFQAI</sequence>
<keyword evidence="7" id="KW-0915">Sodium</keyword>
<evidence type="ECO:0000256" key="4">
    <source>
        <dbReference type="ARBA" id="ARBA00022461"/>
    </source>
</evidence>
<dbReference type="InterPro" id="IPR001873">
    <property type="entry name" value="ENaC"/>
</dbReference>
<evidence type="ECO:0000256" key="10">
    <source>
        <dbReference type="ARBA" id="ARBA00023201"/>
    </source>
</evidence>
<evidence type="ECO:0000256" key="3">
    <source>
        <dbReference type="ARBA" id="ARBA00022448"/>
    </source>
</evidence>
<reference evidence="15" key="1">
    <citation type="submission" date="2014-03" db="EMBL/GenBank/DDBJ databases">
        <authorList>
            <person name="Aksoy S."/>
            <person name="Warren W."/>
            <person name="Wilson R.K."/>
        </authorList>
    </citation>
    <scope>NUCLEOTIDE SEQUENCE [LARGE SCALE GENOMIC DNA]</scope>
    <source>
        <strain evidence="15">IAEA</strain>
    </source>
</reference>
<evidence type="ECO:0000256" key="13">
    <source>
        <dbReference type="SAM" id="Phobius"/>
    </source>
</evidence>
<evidence type="ECO:0000313" key="15">
    <source>
        <dbReference type="Proteomes" id="UP000091820"/>
    </source>
</evidence>
<keyword evidence="8 12" id="KW-0406">Ion transport</keyword>
<keyword evidence="5 12" id="KW-0812">Transmembrane</keyword>
<dbReference type="GO" id="GO:0005272">
    <property type="term" value="F:sodium channel activity"/>
    <property type="evidence" value="ECO:0007669"/>
    <property type="project" value="UniProtKB-KW"/>
</dbReference>
<evidence type="ECO:0000256" key="5">
    <source>
        <dbReference type="ARBA" id="ARBA00022692"/>
    </source>
</evidence>
<keyword evidence="6 13" id="KW-1133">Transmembrane helix</keyword>
<evidence type="ECO:0000256" key="8">
    <source>
        <dbReference type="ARBA" id="ARBA00023065"/>
    </source>
</evidence>
<comment type="subcellular location">
    <subcellularLocation>
        <location evidence="1">Membrane</location>
        <topology evidence="1">Multi-pass membrane protein</topology>
    </subcellularLocation>
</comment>
<dbReference type="Pfam" id="PF00858">
    <property type="entry name" value="ASC"/>
    <property type="match status" value="1"/>
</dbReference>
<dbReference type="EnsemblMetazoa" id="GBRI002582-RA">
    <property type="protein sequence ID" value="GBRI002582-PA"/>
    <property type="gene ID" value="GBRI002582"/>
</dbReference>
<keyword evidence="11 12" id="KW-0407">Ion channel</keyword>
<evidence type="ECO:0000256" key="2">
    <source>
        <dbReference type="ARBA" id="ARBA00007193"/>
    </source>
</evidence>
<protein>
    <submittedName>
        <fullName evidence="14">Uncharacterized protein</fullName>
    </submittedName>
</protein>
<keyword evidence="9 13" id="KW-0472">Membrane</keyword>
<evidence type="ECO:0000256" key="11">
    <source>
        <dbReference type="ARBA" id="ARBA00023303"/>
    </source>
</evidence>
<dbReference type="Proteomes" id="UP000091820">
    <property type="component" value="Unassembled WGS sequence"/>
</dbReference>
<proteinExistence type="inferred from homology"/>
<organism evidence="14 15">
    <name type="scientific">Glossina brevipalpis</name>
    <dbReference type="NCBI Taxonomy" id="37001"/>
    <lineage>
        <taxon>Eukaryota</taxon>
        <taxon>Metazoa</taxon>
        <taxon>Ecdysozoa</taxon>
        <taxon>Arthropoda</taxon>
        <taxon>Hexapoda</taxon>
        <taxon>Insecta</taxon>
        <taxon>Pterygota</taxon>
        <taxon>Neoptera</taxon>
        <taxon>Endopterygota</taxon>
        <taxon>Diptera</taxon>
        <taxon>Brachycera</taxon>
        <taxon>Muscomorpha</taxon>
        <taxon>Hippoboscoidea</taxon>
        <taxon>Glossinidae</taxon>
        <taxon>Glossina</taxon>
    </lineage>
</organism>
<accession>A0A1A9W176</accession>
<evidence type="ECO:0000256" key="9">
    <source>
        <dbReference type="ARBA" id="ARBA00023136"/>
    </source>
</evidence>
<keyword evidence="4 12" id="KW-0894">Sodium channel</keyword>
<keyword evidence="10 12" id="KW-0739">Sodium transport</keyword>
<keyword evidence="15" id="KW-1185">Reference proteome</keyword>
<dbReference type="VEuPathDB" id="VectorBase:GBRI002582"/>
<keyword evidence="3 12" id="KW-0813">Transport</keyword>
<evidence type="ECO:0000256" key="7">
    <source>
        <dbReference type="ARBA" id="ARBA00023053"/>
    </source>
</evidence>